<dbReference type="InterPro" id="IPR036259">
    <property type="entry name" value="MFS_trans_sf"/>
</dbReference>
<dbReference type="Proteomes" id="UP000758603">
    <property type="component" value="Unassembled WGS sequence"/>
</dbReference>
<feature type="compositionally biased region" description="Polar residues" evidence="5">
    <location>
        <begin position="1"/>
        <end position="10"/>
    </location>
</feature>
<name>A0A9P8UTR8_9PEZI</name>
<feature type="transmembrane region" description="Helical" evidence="6">
    <location>
        <begin position="294"/>
        <end position="314"/>
    </location>
</feature>
<dbReference type="GO" id="GO:0022857">
    <property type="term" value="F:transmembrane transporter activity"/>
    <property type="evidence" value="ECO:0007669"/>
    <property type="project" value="InterPro"/>
</dbReference>
<feature type="transmembrane region" description="Helical" evidence="6">
    <location>
        <begin position="572"/>
        <end position="591"/>
    </location>
</feature>
<dbReference type="OrthoDB" id="2130629at2759"/>
<feature type="region of interest" description="Disordered" evidence="5">
    <location>
        <begin position="1"/>
        <end position="55"/>
    </location>
</feature>
<organism evidence="8 9">
    <name type="scientific">Truncatella angustata</name>
    <dbReference type="NCBI Taxonomy" id="152316"/>
    <lineage>
        <taxon>Eukaryota</taxon>
        <taxon>Fungi</taxon>
        <taxon>Dikarya</taxon>
        <taxon>Ascomycota</taxon>
        <taxon>Pezizomycotina</taxon>
        <taxon>Sordariomycetes</taxon>
        <taxon>Xylariomycetidae</taxon>
        <taxon>Amphisphaeriales</taxon>
        <taxon>Sporocadaceae</taxon>
        <taxon>Truncatella</taxon>
    </lineage>
</organism>
<keyword evidence="2 6" id="KW-0812">Transmembrane</keyword>
<feature type="transmembrane region" description="Helical" evidence="6">
    <location>
        <begin position="492"/>
        <end position="518"/>
    </location>
</feature>
<dbReference type="RefSeq" id="XP_045962432.1">
    <property type="nucleotide sequence ID" value="XM_046097537.1"/>
</dbReference>
<dbReference type="InterPro" id="IPR011701">
    <property type="entry name" value="MFS"/>
</dbReference>
<feature type="transmembrane region" description="Helical" evidence="6">
    <location>
        <begin position="176"/>
        <end position="196"/>
    </location>
</feature>
<evidence type="ECO:0000256" key="3">
    <source>
        <dbReference type="ARBA" id="ARBA00022989"/>
    </source>
</evidence>
<dbReference type="Pfam" id="PF07690">
    <property type="entry name" value="MFS_1"/>
    <property type="match status" value="1"/>
</dbReference>
<feature type="transmembrane region" description="Helical" evidence="6">
    <location>
        <begin position="467"/>
        <end position="486"/>
    </location>
</feature>
<dbReference type="SUPFAM" id="SSF103473">
    <property type="entry name" value="MFS general substrate transporter"/>
    <property type="match status" value="1"/>
</dbReference>
<dbReference type="EMBL" id="JAGPXC010000002">
    <property type="protein sequence ID" value="KAH6658198.1"/>
    <property type="molecule type" value="Genomic_DNA"/>
</dbReference>
<evidence type="ECO:0000256" key="5">
    <source>
        <dbReference type="SAM" id="MobiDB-lite"/>
    </source>
</evidence>
<protein>
    <submittedName>
        <fullName evidence="8">Major facilitator superfamily domain-containing protein</fullName>
    </submittedName>
</protein>
<accession>A0A9P8UTR8</accession>
<feature type="transmembrane region" description="Helical" evidence="6">
    <location>
        <begin position="266"/>
        <end position="288"/>
    </location>
</feature>
<evidence type="ECO:0000256" key="4">
    <source>
        <dbReference type="ARBA" id="ARBA00023136"/>
    </source>
</evidence>
<feature type="transmembrane region" description="Helical" evidence="6">
    <location>
        <begin position="394"/>
        <end position="419"/>
    </location>
</feature>
<reference evidence="8" key="1">
    <citation type="journal article" date="2021" name="Nat. Commun.">
        <title>Genetic determinants of endophytism in the Arabidopsis root mycobiome.</title>
        <authorList>
            <person name="Mesny F."/>
            <person name="Miyauchi S."/>
            <person name="Thiergart T."/>
            <person name="Pickel B."/>
            <person name="Atanasova L."/>
            <person name="Karlsson M."/>
            <person name="Huettel B."/>
            <person name="Barry K.W."/>
            <person name="Haridas S."/>
            <person name="Chen C."/>
            <person name="Bauer D."/>
            <person name="Andreopoulos W."/>
            <person name="Pangilinan J."/>
            <person name="LaButti K."/>
            <person name="Riley R."/>
            <person name="Lipzen A."/>
            <person name="Clum A."/>
            <person name="Drula E."/>
            <person name="Henrissat B."/>
            <person name="Kohler A."/>
            <person name="Grigoriev I.V."/>
            <person name="Martin F.M."/>
            <person name="Hacquard S."/>
        </authorList>
    </citation>
    <scope>NUCLEOTIDE SEQUENCE</scope>
    <source>
        <strain evidence="8">MPI-SDFR-AT-0073</strain>
    </source>
</reference>
<feature type="domain" description="Major facilitator superfamily (MFS) profile" evidence="7">
    <location>
        <begin position="138"/>
        <end position="595"/>
    </location>
</feature>
<feature type="transmembrane region" description="Helical" evidence="6">
    <location>
        <begin position="530"/>
        <end position="552"/>
    </location>
</feature>
<proteinExistence type="predicted"/>
<evidence type="ECO:0000259" key="7">
    <source>
        <dbReference type="PROSITE" id="PS50850"/>
    </source>
</evidence>
<keyword evidence="9" id="KW-1185">Reference proteome</keyword>
<feature type="transmembrane region" description="Helical" evidence="6">
    <location>
        <begin position="439"/>
        <end position="460"/>
    </location>
</feature>
<keyword evidence="3 6" id="KW-1133">Transmembrane helix</keyword>
<keyword evidence="4 6" id="KW-0472">Membrane</keyword>
<feature type="transmembrane region" description="Helical" evidence="6">
    <location>
        <begin position="203"/>
        <end position="223"/>
    </location>
</feature>
<comment type="caution">
    <text evidence="8">The sequence shown here is derived from an EMBL/GenBank/DDBJ whole genome shotgun (WGS) entry which is preliminary data.</text>
</comment>
<evidence type="ECO:0000313" key="8">
    <source>
        <dbReference type="EMBL" id="KAH6658198.1"/>
    </source>
</evidence>
<dbReference type="GeneID" id="70126429"/>
<feature type="transmembrane region" description="Helical" evidence="6">
    <location>
        <begin position="364"/>
        <end position="382"/>
    </location>
</feature>
<feature type="transmembrane region" description="Helical" evidence="6">
    <location>
        <begin position="132"/>
        <end position="156"/>
    </location>
</feature>
<feature type="transmembrane region" description="Helical" evidence="6">
    <location>
        <begin position="334"/>
        <end position="352"/>
    </location>
</feature>
<dbReference type="InterPro" id="IPR020846">
    <property type="entry name" value="MFS_dom"/>
</dbReference>
<dbReference type="PROSITE" id="PS50850">
    <property type="entry name" value="MFS"/>
    <property type="match status" value="1"/>
</dbReference>
<dbReference type="PANTHER" id="PTHR42718:SF41">
    <property type="entry name" value="MFS TRANSPORTER OF UNKOWN SPECIFICITY (AFU_ORTHOLOGUE AFUA_5G09940)-RELATED"/>
    <property type="match status" value="1"/>
</dbReference>
<evidence type="ECO:0000256" key="6">
    <source>
        <dbReference type="SAM" id="Phobius"/>
    </source>
</evidence>
<evidence type="ECO:0000313" key="9">
    <source>
        <dbReference type="Proteomes" id="UP000758603"/>
    </source>
</evidence>
<gene>
    <name evidence="8" type="ORF">BKA67DRAFT_513115</name>
</gene>
<evidence type="ECO:0000256" key="1">
    <source>
        <dbReference type="ARBA" id="ARBA00004141"/>
    </source>
</evidence>
<dbReference type="PANTHER" id="PTHR42718">
    <property type="entry name" value="MAJOR FACILITATOR SUPERFAMILY MULTIDRUG TRANSPORTER MFSC"/>
    <property type="match status" value="1"/>
</dbReference>
<dbReference type="AlphaFoldDB" id="A0A9P8UTR8"/>
<dbReference type="GO" id="GO:0016020">
    <property type="term" value="C:membrane"/>
    <property type="evidence" value="ECO:0007669"/>
    <property type="project" value="UniProtKB-SubCell"/>
</dbReference>
<feature type="transmembrane region" description="Helical" evidence="6">
    <location>
        <begin position="229"/>
        <end position="254"/>
    </location>
</feature>
<sequence>MAETRPSTSDYHGPDHLETPLESPGPPTSGTETPFAWDITTPGLPSGAITPHPLLGHRETQDIDSKALAAALHESHAYELQQVNTNTAGEQILELAHVRSRVVHESTVGLPPDAEPIRSSGKQGVPPELKNLFAEAVFVLVNTAGQLIFSLTLGHVMVPQSKFQAALGIVPSQGPWLVGSSLLASGLSVIISGSFADLAPPKPLMVGAFVWQALWNAVAAAAIKPELKILFFVARAMGGLSVGILVSASMSILGRVYNPGIRKTQVFSLMAAGAPLGFWIGCIQGGALASHLPWIFGSTSIFLALCAVAAQFTIPALRPAQDSSDANAPSLRDFDYLGALLASLGCGLLLFGLTQGSSAKWNPYTYSLIIAGMLMFVAFYMVENRVKRPLIPNALWKTPGFAALMIAYFLGFGGFNGAWQFYAIQFWQKYQGTTPLTTALYFLPNAIVGVLATFIVAKTLHIWPGHWILTASMVCFALGPVFFLPQQPSTTYWALSMPGVALATLGPDMSFAAAAIFITSSVPRSYQGSAGSLLVTVQNLTSAIFTSISDSIGVRVDEQPDGSIGLEGMRAIWWFGFAAAMTGALITGTLVRIPKAEEKEHVQ</sequence>
<evidence type="ECO:0000256" key="2">
    <source>
        <dbReference type="ARBA" id="ARBA00022692"/>
    </source>
</evidence>
<comment type="subcellular location">
    <subcellularLocation>
        <location evidence="1">Membrane</location>
        <topology evidence="1">Multi-pass membrane protein</topology>
    </subcellularLocation>
</comment>
<dbReference type="Gene3D" id="1.20.1250.20">
    <property type="entry name" value="MFS general substrate transporter like domains"/>
    <property type="match status" value="1"/>
</dbReference>